<gene>
    <name evidence="1" type="ORF">EOD39_9093</name>
</gene>
<accession>A0A444U1X7</accession>
<dbReference type="AlphaFoldDB" id="A0A444U1X7"/>
<dbReference type="Proteomes" id="UP000289886">
    <property type="component" value="Unassembled WGS sequence"/>
</dbReference>
<evidence type="ECO:0000313" key="1">
    <source>
        <dbReference type="EMBL" id="RXM29145.1"/>
    </source>
</evidence>
<name>A0A444U1X7_ACIRT</name>
<comment type="caution">
    <text evidence="1">The sequence shown here is derived from an EMBL/GenBank/DDBJ whole genome shotgun (WGS) entry which is preliminary data.</text>
</comment>
<protein>
    <submittedName>
        <fullName evidence="1">Uncharacterized protein</fullName>
    </submittedName>
</protein>
<reference evidence="1 2" key="1">
    <citation type="submission" date="2019-01" db="EMBL/GenBank/DDBJ databases">
        <title>Draft Genome and Complete Hox-Cluster Characterization of the Sterlet Sturgeon (Acipenser ruthenus).</title>
        <authorList>
            <person name="Wei Q."/>
        </authorList>
    </citation>
    <scope>NUCLEOTIDE SEQUENCE [LARGE SCALE GENOMIC DNA]</scope>
    <source>
        <strain evidence="1">WHYD16114868_AA</strain>
        <tissue evidence="1">Blood</tissue>
    </source>
</reference>
<sequence>MRPASKSTDTAGHYDGTPPWEAYLARFCLVALANSWNPGVLQVLLDLDPEEPCDFHTISTALQHPFEKVEPTVGLRHRLATRKRTSGKKLGLLPADARTFSSCVKFAKYLFKANKILKLHISKPVGHKYIDE</sequence>
<evidence type="ECO:0000313" key="2">
    <source>
        <dbReference type="Proteomes" id="UP000289886"/>
    </source>
</evidence>
<organism evidence="1 2">
    <name type="scientific">Acipenser ruthenus</name>
    <name type="common">Sterlet sturgeon</name>
    <dbReference type="NCBI Taxonomy" id="7906"/>
    <lineage>
        <taxon>Eukaryota</taxon>
        <taxon>Metazoa</taxon>
        <taxon>Chordata</taxon>
        <taxon>Craniata</taxon>
        <taxon>Vertebrata</taxon>
        <taxon>Euteleostomi</taxon>
        <taxon>Actinopterygii</taxon>
        <taxon>Chondrostei</taxon>
        <taxon>Acipenseriformes</taxon>
        <taxon>Acipenseridae</taxon>
        <taxon>Acipenser</taxon>
    </lineage>
</organism>
<keyword evidence="2" id="KW-1185">Reference proteome</keyword>
<dbReference type="EMBL" id="SCEB01215522">
    <property type="protein sequence ID" value="RXM29145.1"/>
    <property type="molecule type" value="Genomic_DNA"/>
</dbReference>
<proteinExistence type="predicted"/>